<keyword evidence="3" id="KW-1185">Reference proteome</keyword>
<comment type="caution">
    <text evidence="2">The sequence shown here is derived from an EMBL/GenBank/DDBJ whole genome shotgun (WGS) entry which is preliminary data.</text>
</comment>
<sequence>MKSLLLFAALSLPAMAKSPIKFFGDWEVLSDGLHLTATSVPIKISKHALFLTCDINHQNCSFTYTDTKQCNTTNERYLIISALADGVSVGFPTSCINGQWTEKPWDWIDFQSILYHSRKYFSVYFPDETNSTNIYNKSGATEAIKYVLGIQNNFNQE</sequence>
<feature type="chain" id="PRO_5018301440" evidence="1">
    <location>
        <begin position="17"/>
        <end position="157"/>
    </location>
</feature>
<name>A0A3L8PRK5_9GAMM</name>
<dbReference type="RefSeq" id="WP_121840666.1">
    <property type="nucleotide sequence ID" value="NZ_ML014857.1"/>
</dbReference>
<evidence type="ECO:0000313" key="2">
    <source>
        <dbReference type="EMBL" id="RLV58015.1"/>
    </source>
</evidence>
<dbReference type="EMBL" id="QZEI01000108">
    <property type="protein sequence ID" value="RLV58015.1"/>
    <property type="molecule type" value="Genomic_DNA"/>
</dbReference>
<evidence type="ECO:0000256" key="1">
    <source>
        <dbReference type="SAM" id="SignalP"/>
    </source>
</evidence>
<dbReference type="Proteomes" id="UP000281474">
    <property type="component" value="Unassembled WGS sequence"/>
</dbReference>
<keyword evidence="1" id="KW-0732">Signal</keyword>
<accession>A0A3L8PRK5</accession>
<protein>
    <submittedName>
        <fullName evidence="2">Uncharacterized protein</fullName>
    </submittedName>
</protein>
<feature type="signal peptide" evidence="1">
    <location>
        <begin position="1"/>
        <end position="16"/>
    </location>
</feature>
<dbReference type="OrthoDB" id="6406005at2"/>
<proteinExistence type="predicted"/>
<reference evidence="2 3" key="1">
    <citation type="submission" date="2018-09" db="EMBL/GenBank/DDBJ databases">
        <title>Phylogeny of the Shewanellaceae, and recommendation for two new genera, Pseudoshewanella and Parashewanella.</title>
        <authorList>
            <person name="Wang G."/>
        </authorList>
    </citation>
    <scope>NUCLEOTIDE SEQUENCE [LARGE SCALE GENOMIC DNA]</scope>
    <source>
        <strain evidence="2 3">C51</strain>
    </source>
</reference>
<evidence type="ECO:0000313" key="3">
    <source>
        <dbReference type="Proteomes" id="UP000281474"/>
    </source>
</evidence>
<dbReference type="AlphaFoldDB" id="A0A3L8PRK5"/>
<organism evidence="2 3">
    <name type="scientific">Parashewanella curva</name>
    <dbReference type="NCBI Taxonomy" id="2338552"/>
    <lineage>
        <taxon>Bacteria</taxon>
        <taxon>Pseudomonadati</taxon>
        <taxon>Pseudomonadota</taxon>
        <taxon>Gammaproteobacteria</taxon>
        <taxon>Alteromonadales</taxon>
        <taxon>Shewanellaceae</taxon>
        <taxon>Parashewanella</taxon>
    </lineage>
</organism>
<gene>
    <name evidence="2" type="ORF">D5018_19535</name>
</gene>